<evidence type="ECO:0000259" key="2">
    <source>
        <dbReference type="PROSITE" id="PS50043"/>
    </source>
</evidence>
<keyword evidence="4" id="KW-1185">Reference proteome</keyword>
<dbReference type="PANTHER" id="PTHR43214">
    <property type="entry name" value="TWO-COMPONENT RESPONSE REGULATOR"/>
    <property type="match status" value="1"/>
</dbReference>
<feature type="domain" description="HTH luxR-type" evidence="2">
    <location>
        <begin position="152"/>
        <end position="217"/>
    </location>
</feature>
<dbReference type="InterPro" id="IPR016032">
    <property type="entry name" value="Sig_transdc_resp-reg_C-effctor"/>
</dbReference>
<dbReference type="SMART" id="SM00421">
    <property type="entry name" value="HTH_LUXR"/>
    <property type="match status" value="1"/>
</dbReference>
<keyword evidence="1 3" id="KW-0238">DNA-binding</keyword>
<dbReference type="SUPFAM" id="SSF46894">
    <property type="entry name" value="C-terminal effector domain of the bipartite response regulators"/>
    <property type="match status" value="1"/>
</dbReference>
<gene>
    <name evidence="3" type="ORF">GCM10011509_09700</name>
</gene>
<dbReference type="PRINTS" id="PR00038">
    <property type="entry name" value="HTHLUXR"/>
</dbReference>
<comment type="caution">
    <text evidence="3">The sequence shown here is derived from an EMBL/GenBank/DDBJ whole genome shotgun (WGS) entry which is preliminary data.</text>
</comment>
<name>A0ABQ2F6Q1_9MICO</name>
<dbReference type="Gene3D" id="3.40.50.2300">
    <property type="match status" value="1"/>
</dbReference>
<proteinExistence type="predicted"/>
<dbReference type="InterPro" id="IPR011006">
    <property type="entry name" value="CheY-like_superfamily"/>
</dbReference>
<dbReference type="CDD" id="cd06170">
    <property type="entry name" value="LuxR_C_like"/>
    <property type="match status" value="1"/>
</dbReference>
<evidence type="ECO:0000313" key="3">
    <source>
        <dbReference type="EMBL" id="GGK63371.1"/>
    </source>
</evidence>
<dbReference type="GO" id="GO:0003677">
    <property type="term" value="F:DNA binding"/>
    <property type="evidence" value="ECO:0007669"/>
    <property type="project" value="UniProtKB-KW"/>
</dbReference>
<sequence length="228" mass="23662">MGIDVVLVAPVRAYRDALATAMSADQEVSVVAHAGSGAEALACVTPCQPAVALLDFGVDDLVRLVPALRRTAPTMRLVCFGIGFEATQAEAVVRVAEAGVCGFVDADQPLSDVVTSVRLVVRGQSSCSPRIAALLLQALQRRPAPPAWPLAMANKTPALTPREQVVAELAACGLTNRQIAARLVLGESTVKTHVHSILAKLGLRSRDEIVLSGALLLGGTTSPGGVEM</sequence>
<evidence type="ECO:0000256" key="1">
    <source>
        <dbReference type="ARBA" id="ARBA00023125"/>
    </source>
</evidence>
<dbReference type="Proteomes" id="UP000662111">
    <property type="component" value="Unassembled WGS sequence"/>
</dbReference>
<dbReference type="PROSITE" id="PS00622">
    <property type="entry name" value="HTH_LUXR_1"/>
    <property type="match status" value="1"/>
</dbReference>
<dbReference type="Pfam" id="PF00196">
    <property type="entry name" value="GerE"/>
    <property type="match status" value="1"/>
</dbReference>
<reference evidence="4" key="1">
    <citation type="journal article" date="2019" name="Int. J. Syst. Evol. Microbiol.">
        <title>The Global Catalogue of Microorganisms (GCM) 10K type strain sequencing project: providing services to taxonomists for standard genome sequencing and annotation.</title>
        <authorList>
            <consortium name="The Broad Institute Genomics Platform"/>
            <consortium name="The Broad Institute Genome Sequencing Center for Infectious Disease"/>
            <person name="Wu L."/>
            <person name="Ma J."/>
        </authorList>
    </citation>
    <scope>NUCLEOTIDE SEQUENCE [LARGE SCALE GENOMIC DNA]</scope>
    <source>
        <strain evidence="4">CGMCC 1.5362</strain>
    </source>
</reference>
<evidence type="ECO:0000313" key="4">
    <source>
        <dbReference type="Proteomes" id="UP000662111"/>
    </source>
</evidence>
<protein>
    <submittedName>
        <fullName evidence="3">DNA-binding response regulator</fullName>
    </submittedName>
</protein>
<accession>A0ABQ2F6Q1</accession>
<dbReference type="RefSeq" id="WP_051145445.1">
    <property type="nucleotide sequence ID" value="NZ_BMLB01000002.1"/>
</dbReference>
<dbReference type="PROSITE" id="PS50043">
    <property type="entry name" value="HTH_LUXR_2"/>
    <property type="match status" value="1"/>
</dbReference>
<dbReference type="SUPFAM" id="SSF52172">
    <property type="entry name" value="CheY-like"/>
    <property type="match status" value="1"/>
</dbReference>
<dbReference type="InterPro" id="IPR039420">
    <property type="entry name" value="WalR-like"/>
</dbReference>
<organism evidence="3 4">
    <name type="scientific">Ornithinimicrobium pekingense</name>
    <dbReference type="NCBI Taxonomy" id="384677"/>
    <lineage>
        <taxon>Bacteria</taxon>
        <taxon>Bacillati</taxon>
        <taxon>Actinomycetota</taxon>
        <taxon>Actinomycetes</taxon>
        <taxon>Micrococcales</taxon>
        <taxon>Ornithinimicrobiaceae</taxon>
        <taxon>Ornithinimicrobium</taxon>
    </lineage>
</organism>
<dbReference type="EMBL" id="BMLB01000002">
    <property type="protein sequence ID" value="GGK63371.1"/>
    <property type="molecule type" value="Genomic_DNA"/>
</dbReference>
<dbReference type="InterPro" id="IPR000792">
    <property type="entry name" value="Tscrpt_reg_LuxR_C"/>
</dbReference>